<proteinExistence type="predicted"/>
<evidence type="ECO:0000313" key="2">
    <source>
        <dbReference type="EMBL" id="KAF1945979.1"/>
    </source>
</evidence>
<keyword evidence="3" id="KW-1185">Reference proteome</keyword>
<evidence type="ECO:0000313" key="3">
    <source>
        <dbReference type="Proteomes" id="UP000800038"/>
    </source>
</evidence>
<evidence type="ECO:0000256" key="1">
    <source>
        <dbReference type="SAM" id="MobiDB-lite"/>
    </source>
</evidence>
<reference evidence="2" key="1">
    <citation type="journal article" date="2020" name="Stud. Mycol.">
        <title>101 Dothideomycetes genomes: a test case for predicting lifestyles and emergence of pathogens.</title>
        <authorList>
            <person name="Haridas S."/>
            <person name="Albert R."/>
            <person name="Binder M."/>
            <person name="Bloem J."/>
            <person name="Labutti K."/>
            <person name="Salamov A."/>
            <person name="Andreopoulos B."/>
            <person name="Baker S."/>
            <person name="Barry K."/>
            <person name="Bills G."/>
            <person name="Bluhm B."/>
            <person name="Cannon C."/>
            <person name="Castanera R."/>
            <person name="Culley D."/>
            <person name="Daum C."/>
            <person name="Ezra D."/>
            <person name="Gonzalez J."/>
            <person name="Henrissat B."/>
            <person name="Kuo A."/>
            <person name="Liang C."/>
            <person name="Lipzen A."/>
            <person name="Lutzoni F."/>
            <person name="Magnuson J."/>
            <person name="Mondo S."/>
            <person name="Nolan M."/>
            <person name="Ohm R."/>
            <person name="Pangilinan J."/>
            <person name="Park H.-J."/>
            <person name="Ramirez L."/>
            <person name="Alfaro M."/>
            <person name="Sun H."/>
            <person name="Tritt A."/>
            <person name="Yoshinaga Y."/>
            <person name="Zwiers L.-H."/>
            <person name="Turgeon B."/>
            <person name="Goodwin S."/>
            <person name="Spatafora J."/>
            <person name="Crous P."/>
            <person name="Grigoriev I."/>
        </authorList>
    </citation>
    <scope>NUCLEOTIDE SEQUENCE</scope>
    <source>
        <strain evidence="2">CBS 161.51</strain>
    </source>
</reference>
<organism evidence="2 3">
    <name type="scientific">Clathrospora elynae</name>
    <dbReference type="NCBI Taxonomy" id="706981"/>
    <lineage>
        <taxon>Eukaryota</taxon>
        <taxon>Fungi</taxon>
        <taxon>Dikarya</taxon>
        <taxon>Ascomycota</taxon>
        <taxon>Pezizomycotina</taxon>
        <taxon>Dothideomycetes</taxon>
        <taxon>Pleosporomycetidae</taxon>
        <taxon>Pleosporales</taxon>
        <taxon>Diademaceae</taxon>
        <taxon>Clathrospora</taxon>
    </lineage>
</organism>
<dbReference type="EMBL" id="ML976006">
    <property type="protein sequence ID" value="KAF1945979.1"/>
    <property type="molecule type" value="Genomic_DNA"/>
</dbReference>
<name>A0A6A5T2Q6_9PLEO</name>
<protein>
    <submittedName>
        <fullName evidence="2">Uncharacterized protein</fullName>
    </submittedName>
</protein>
<feature type="compositionally biased region" description="Basic and acidic residues" evidence="1">
    <location>
        <begin position="7"/>
        <end position="27"/>
    </location>
</feature>
<accession>A0A6A5T2Q6</accession>
<gene>
    <name evidence="2" type="ORF">EJ02DRAFT_431201</name>
</gene>
<sequence>MPNKLNGHPEQETRKQPETCKQQERRLQLIYTPSPIFAPPLNSPQSQSMNTSKKRSDIEKAASYAGHVSGEFEAAFRAEWKEMETQSLDRRDMFVVAKTEELKRMAENVKSGLSRVLRAAGMPGISDDATFVTLD</sequence>
<feature type="region of interest" description="Disordered" evidence="1">
    <location>
        <begin position="1"/>
        <end position="62"/>
    </location>
</feature>
<dbReference type="Proteomes" id="UP000800038">
    <property type="component" value="Unassembled WGS sequence"/>
</dbReference>
<dbReference type="AlphaFoldDB" id="A0A6A5T2Q6"/>